<keyword evidence="6" id="KW-1185">Reference proteome</keyword>
<name>A0A2V3J076_9FLOR</name>
<evidence type="ECO:0000313" key="5">
    <source>
        <dbReference type="EMBL" id="PXF47804.1"/>
    </source>
</evidence>
<dbReference type="InterPro" id="IPR000845">
    <property type="entry name" value="Nucleoside_phosphorylase_d"/>
</dbReference>
<dbReference type="Pfam" id="PF01048">
    <property type="entry name" value="PNP_UDP_1"/>
    <property type="match status" value="1"/>
</dbReference>
<proteinExistence type="predicted"/>
<dbReference type="EMBL" id="NBIV01000020">
    <property type="protein sequence ID" value="PXF47804.1"/>
    <property type="molecule type" value="Genomic_DNA"/>
</dbReference>
<dbReference type="InterPro" id="IPR035994">
    <property type="entry name" value="Nucleoside_phosphorylase_sf"/>
</dbReference>
<feature type="domain" description="Nucleoside phosphorylase" evidence="4">
    <location>
        <begin position="29"/>
        <end position="242"/>
    </location>
</feature>
<evidence type="ECO:0000313" key="6">
    <source>
        <dbReference type="Proteomes" id="UP000247409"/>
    </source>
</evidence>
<dbReference type="Gene3D" id="3.40.50.1580">
    <property type="entry name" value="Nucleoside phosphorylase domain"/>
    <property type="match status" value="1"/>
</dbReference>
<keyword evidence="2" id="KW-0808">Transferase</keyword>
<dbReference type="GO" id="GO:0019509">
    <property type="term" value="P:L-methionine salvage from methylthioadenosine"/>
    <property type="evidence" value="ECO:0007669"/>
    <property type="project" value="TreeGrafter"/>
</dbReference>
<keyword evidence="3" id="KW-0660">Purine salvage</keyword>
<reference evidence="5 6" key="1">
    <citation type="journal article" date="2018" name="Mol. Biol. Evol.">
        <title>Analysis of the draft genome of the red seaweed Gracilariopsis chorda provides insights into genome size evolution in Rhodophyta.</title>
        <authorList>
            <person name="Lee J."/>
            <person name="Yang E.C."/>
            <person name="Graf L."/>
            <person name="Yang J.H."/>
            <person name="Qiu H."/>
            <person name="Zel Zion U."/>
            <person name="Chan C.X."/>
            <person name="Stephens T.G."/>
            <person name="Weber A.P.M."/>
            <person name="Boo G.H."/>
            <person name="Boo S.M."/>
            <person name="Kim K.M."/>
            <person name="Shin Y."/>
            <person name="Jung M."/>
            <person name="Lee S.J."/>
            <person name="Yim H.S."/>
            <person name="Lee J.H."/>
            <person name="Bhattacharya D."/>
            <person name="Yoon H.S."/>
        </authorList>
    </citation>
    <scope>NUCLEOTIDE SEQUENCE [LARGE SCALE GENOMIC DNA]</scope>
    <source>
        <strain evidence="5 6">SKKU-2015</strain>
        <tissue evidence="5">Whole body</tissue>
    </source>
</reference>
<dbReference type="PANTHER" id="PTHR42679:SF2">
    <property type="entry name" value="S-METHYL-5'-THIOADENOSINE PHOSPHORYLASE"/>
    <property type="match status" value="1"/>
</dbReference>
<gene>
    <name evidence="5" type="ORF">BWQ96_02486</name>
</gene>
<dbReference type="PANTHER" id="PTHR42679">
    <property type="entry name" value="S-METHYL-5'-THIOADENOSINE PHOSPHORYLASE"/>
    <property type="match status" value="1"/>
</dbReference>
<accession>A0A2V3J076</accession>
<organism evidence="5 6">
    <name type="scientific">Gracilariopsis chorda</name>
    <dbReference type="NCBI Taxonomy" id="448386"/>
    <lineage>
        <taxon>Eukaryota</taxon>
        <taxon>Rhodophyta</taxon>
        <taxon>Florideophyceae</taxon>
        <taxon>Rhodymeniophycidae</taxon>
        <taxon>Gracilariales</taxon>
        <taxon>Gracilariaceae</taxon>
        <taxon>Gracilariopsis</taxon>
    </lineage>
</organism>
<dbReference type="GO" id="GO:0017061">
    <property type="term" value="F:S-methyl-5-thioadenosine phosphorylase activity"/>
    <property type="evidence" value="ECO:0007669"/>
    <property type="project" value="InterPro"/>
</dbReference>
<dbReference type="GO" id="GO:0006166">
    <property type="term" value="P:purine ribonucleoside salvage"/>
    <property type="evidence" value="ECO:0007669"/>
    <property type="project" value="UniProtKB-KW"/>
</dbReference>
<protein>
    <submittedName>
        <fullName evidence="5">Putative 6-oxopurine nucleoside phosphorylase</fullName>
    </submittedName>
</protein>
<comment type="caution">
    <text evidence="5">The sequence shown here is derived from an EMBL/GenBank/DDBJ whole genome shotgun (WGS) entry which is preliminary data.</text>
</comment>
<dbReference type="STRING" id="448386.A0A2V3J076"/>
<sequence>MGKLGVLGGTSLLKSDMFSALKPKTVNTPHGDAIVYTDPSGSRPIIFVQRHQGVGADGKTQYRPPHLVNFRANLAAMVQEGVDTIVAVCCVGSLSEDIPIGTVVIPDDFFYLFGPSVSYYDDARAHIVPGFDDKLRGKLIEALTEESILGFRNGGAVYVQTVGPRFETKAEVRFLSTLGDIIGMTGATEATIAKELEVPYAILAMVDNMANGLAGSDLTKEQFHANVAKNLGVVERCVATVLEKLTPKHM</sequence>
<dbReference type="GO" id="GO:0005829">
    <property type="term" value="C:cytosol"/>
    <property type="evidence" value="ECO:0007669"/>
    <property type="project" value="TreeGrafter"/>
</dbReference>
<dbReference type="Proteomes" id="UP000247409">
    <property type="component" value="Unassembled WGS sequence"/>
</dbReference>
<dbReference type="InterPro" id="IPR010044">
    <property type="entry name" value="MTAP"/>
</dbReference>
<evidence type="ECO:0000256" key="1">
    <source>
        <dbReference type="ARBA" id="ARBA00022676"/>
    </source>
</evidence>
<evidence type="ECO:0000256" key="3">
    <source>
        <dbReference type="ARBA" id="ARBA00022726"/>
    </source>
</evidence>
<keyword evidence="1" id="KW-0328">Glycosyltransferase</keyword>
<dbReference type="AlphaFoldDB" id="A0A2V3J076"/>
<evidence type="ECO:0000256" key="2">
    <source>
        <dbReference type="ARBA" id="ARBA00022679"/>
    </source>
</evidence>
<dbReference type="SUPFAM" id="SSF53167">
    <property type="entry name" value="Purine and uridine phosphorylases"/>
    <property type="match status" value="1"/>
</dbReference>
<dbReference type="CDD" id="cd09010">
    <property type="entry name" value="MTAP_SsMTAPII_like_MTIP"/>
    <property type="match status" value="1"/>
</dbReference>
<dbReference type="OrthoDB" id="431409at2759"/>
<evidence type="ECO:0000259" key="4">
    <source>
        <dbReference type="Pfam" id="PF01048"/>
    </source>
</evidence>